<reference evidence="1 2" key="1">
    <citation type="journal article" date="2017" name="Nat. Microbiol.">
        <title>Natural product diversity associated with the nematode symbionts Photorhabdus and Xenorhabdus.</title>
        <authorList>
            <person name="Tobias N.J."/>
            <person name="Wolff H."/>
            <person name="Djahanschiri B."/>
            <person name="Grundmann F."/>
            <person name="Kronenwerth M."/>
            <person name="Shi Y.M."/>
            <person name="Simonyi S."/>
            <person name="Grun P."/>
            <person name="Shapiro-Ilan D."/>
            <person name="Pidot S.J."/>
            <person name="Stinear T.P."/>
            <person name="Ebersberger I."/>
            <person name="Bode H.B."/>
        </authorList>
    </citation>
    <scope>NUCLEOTIDE SEQUENCE [LARGE SCALE GENOMIC DNA]</scope>
    <source>
        <strain evidence="1 2">DSM 16336</strain>
    </source>
</reference>
<evidence type="ECO:0000313" key="2">
    <source>
        <dbReference type="Proteomes" id="UP000224871"/>
    </source>
</evidence>
<proteinExistence type="predicted"/>
<dbReference type="Proteomes" id="UP000224871">
    <property type="component" value="Unassembled WGS sequence"/>
</dbReference>
<name>A0A2G0MKZ6_9GAMM</name>
<dbReference type="EMBL" id="NIBU01000164">
    <property type="protein sequence ID" value="PHM23169.1"/>
    <property type="molecule type" value="Genomic_DNA"/>
</dbReference>
<accession>A0A2G0MKZ6</accession>
<comment type="caution">
    <text evidence="1">The sequence shown here is derived from an EMBL/GenBank/DDBJ whole genome shotgun (WGS) entry which is preliminary data.</text>
</comment>
<keyword evidence="2" id="KW-1185">Reference proteome</keyword>
<sequence length="82" mass="8177">MPASGQQIPLTLTILPPGLPAPAGHCPTIALPAQDKSADTVLQGVHCFAIIAEDIAGAGALLTIHQLIGVENSPCCLPTGGT</sequence>
<protein>
    <submittedName>
        <fullName evidence="1">Uncharacterized protein</fullName>
    </submittedName>
</protein>
<gene>
    <name evidence="1" type="ORF">Xinn_04125</name>
</gene>
<evidence type="ECO:0000313" key="1">
    <source>
        <dbReference type="EMBL" id="PHM23169.1"/>
    </source>
</evidence>
<organism evidence="1 2">
    <name type="scientific">Xenorhabdus innexi</name>
    <dbReference type="NCBI Taxonomy" id="290109"/>
    <lineage>
        <taxon>Bacteria</taxon>
        <taxon>Pseudomonadati</taxon>
        <taxon>Pseudomonadota</taxon>
        <taxon>Gammaproteobacteria</taxon>
        <taxon>Enterobacterales</taxon>
        <taxon>Morganellaceae</taxon>
        <taxon>Xenorhabdus</taxon>
    </lineage>
</organism>